<gene>
    <name evidence="2" type="ORF">DERYTH_LOCUS27385</name>
</gene>
<dbReference type="EMBL" id="CAJVPY010062696">
    <property type="protein sequence ID" value="CAG8822860.1"/>
    <property type="molecule type" value="Genomic_DNA"/>
</dbReference>
<evidence type="ECO:0000256" key="1">
    <source>
        <dbReference type="SAM" id="MobiDB-lite"/>
    </source>
</evidence>
<feature type="compositionally biased region" description="Polar residues" evidence="1">
    <location>
        <begin position="115"/>
        <end position="129"/>
    </location>
</feature>
<dbReference type="Proteomes" id="UP000789405">
    <property type="component" value="Unassembled WGS sequence"/>
</dbReference>
<evidence type="ECO:0000313" key="2">
    <source>
        <dbReference type="EMBL" id="CAG8822860.1"/>
    </source>
</evidence>
<organism evidence="2 3">
    <name type="scientific">Dentiscutata erythropus</name>
    <dbReference type="NCBI Taxonomy" id="1348616"/>
    <lineage>
        <taxon>Eukaryota</taxon>
        <taxon>Fungi</taxon>
        <taxon>Fungi incertae sedis</taxon>
        <taxon>Mucoromycota</taxon>
        <taxon>Glomeromycotina</taxon>
        <taxon>Glomeromycetes</taxon>
        <taxon>Diversisporales</taxon>
        <taxon>Gigasporaceae</taxon>
        <taxon>Dentiscutata</taxon>
    </lineage>
</organism>
<feature type="compositionally biased region" description="Basic and acidic residues" evidence="1">
    <location>
        <begin position="1"/>
        <end position="42"/>
    </location>
</feature>
<accession>A0A9N9KEW7</accession>
<feature type="region of interest" description="Disordered" evidence="1">
    <location>
        <begin position="1"/>
        <end position="73"/>
    </location>
</feature>
<keyword evidence="3" id="KW-1185">Reference proteome</keyword>
<feature type="non-terminal residue" evidence="2">
    <location>
        <position position="1"/>
    </location>
</feature>
<sequence>HQDKNQDKNKDESGNVKYVKKTEDTDMKKEKPKIEVEIKGDLPKTPGKIKFPELFKEKETNNLPPRLKSELPRKMTSLLTAKFEDSEKKSQTMTSTQICEKDKIEVEKSIEKSSNKITELNNKNGNTSTKLEDKPKVQEKKGDLPKVPGKLNVKGIFK</sequence>
<feature type="region of interest" description="Disordered" evidence="1">
    <location>
        <begin position="111"/>
        <end position="158"/>
    </location>
</feature>
<comment type="caution">
    <text evidence="2">The sequence shown here is derived from an EMBL/GenBank/DDBJ whole genome shotgun (WGS) entry which is preliminary data.</text>
</comment>
<protein>
    <submittedName>
        <fullName evidence="2">24505_t:CDS:1</fullName>
    </submittedName>
</protein>
<dbReference type="AlphaFoldDB" id="A0A9N9KEW7"/>
<evidence type="ECO:0000313" key="3">
    <source>
        <dbReference type="Proteomes" id="UP000789405"/>
    </source>
</evidence>
<name>A0A9N9KEW7_9GLOM</name>
<reference evidence="2" key="1">
    <citation type="submission" date="2021-06" db="EMBL/GenBank/DDBJ databases">
        <authorList>
            <person name="Kallberg Y."/>
            <person name="Tangrot J."/>
            <person name="Rosling A."/>
        </authorList>
    </citation>
    <scope>NUCLEOTIDE SEQUENCE</scope>
    <source>
        <strain evidence="2">MA453B</strain>
    </source>
</reference>
<proteinExistence type="predicted"/>
<feature type="compositionally biased region" description="Basic and acidic residues" evidence="1">
    <location>
        <begin position="50"/>
        <end position="60"/>
    </location>
</feature>
<feature type="compositionally biased region" description="Basic and acidic residues" evidence="1">
    <location>
        <begin position="130"/>
        <end position="144"/>
    </location>
</feature>
<feature type="non-terminal residue" evidence="2">
    <location>
        <position position="158"/>
    </location>
</feature>